<organism evidence="2 3">
    <name type="scientific">Caerostris extrusa</name>
    <name type="common">Bark spider</name>
    <name type="synonym">Caerostris bankana</name>
    <dbReference type="NCBI Taxonomy" id="172846"/>
    <lineage>
        <taxon>Eukaryota</taxon>
        <taxon>Metazoa</taxon>
        <taxon>Ecdysozoa</taxon>
        <taxon>Arthropoda</taxon>
        <taxon>Chelicerata</taxon>
        <taxon>Arachnida</taxon>
        <taxon>Araneae</taxon>
        <taxon>Araneomorphae</taxon>
        <taxon>Entelegynae</taxon>
        <taxon>Araneoidea</taxon>
        <taxon>Araneidae</taxon>
        <taxon>Caerostris</taxon>
    </lineage>
</organism>
<evidence type="ECO:0000256" key="1">
    <source>
        <dbReference type="SAM" id="MobiDB-lite"/>
    </source>
</evidence>
<reference evidence="2 3" key="1">
    <citation type="submission" date="2021-06" db="EMBL/GenBank/DDBJ databases">
        <title>Caerostris extrusa draft genome.</title>
        <authorList>
            <person name="Kono N."/>
            <person name="Arakawa K."/>
        </authorList>
    </citation>
    <scope>NUCLEOTIDE SEQUENCE [LARGE SCALE GENOMIC DNA]</scope>
</reference>
<dbReference type="AlphaFoldDB" id="A0AAV4WQY4"/>
<name>A0AAV4WQY4_CAEEX</name>
<proteinExistence type="predicted"/>
<evidence type="ECO:0000313" key="2">
    <source>
        <dbReference type="EMBL" id="GIY85107.1"/>
    </source>
</evidence>
<evidence type="ECO:0000313" key="3">
    <source>
        <dbReference type="Proteomes" id="UP001054945"/>
    </source>
</evidence>
<sequence length="88" mass="9682">MSYVCLFIYPTLTKREPGHDSKIQIESLYLPSTGIVHISHLCHQTSLGVTWEGDLLEVTNVPMKSTAGGSAPNGNHPNRYKLPPHPTT</sequence>
<keyword evidence="3" id="KW-1185">Reference proteome</keyword>
<dbReference type="Proteomes" id="UP001054945">
    <property type="component" value="Unassembled WGS sequence"/>
</dbReference>
<accession>A0AAV4WQY4</accession>
<gene>
    <name evidence="2" type="ORF">CEXT_109461</name>
</gene>
<protein>
    <submittedName>
        <fullName evidence="2">Uncharacterized protein</fullName>
    </submittedName>
</protein>
<dbReference type="EMBL" id="BPLR01016615">
    <property type="protein sequence ID" value="GIY85107.1"/>
    <property type="molecule type" value="Genomic_DNA"/>
</dbReference>
<comment type="caution">
    <text evidence="2">The sequence shown here is derived from an EMBL/GenBank/DDBJ whole genome shotgun (WGS) entry which is preliminary data.</text>
</comment>
<feature type="region of interest" description="Disordered" evidence="1">
    <location>
        <begin position="63"/>
        <end position="88"/>
    </location>
</feature>